<dbReference type="PANTHER" id="PTHR38032:SF1">
    <property type="entry name" value="RNA-BINDING PROTEIN KHPB N-TERMINAL DOMAIN-CONTAINING PROTEIN"/>
    <property type="match status" value="1"/>
</dbReference>
<dbReference type="InterPro" id="IPR046865">
    <property type="entry name" value="FapA_b_solenoid"/>
</dbReference>
<dbReference type="EMBL" id="JAJEKE010000001">
    <property type="protein sequence ID" value="MCQ1527972.1"/>
    <property type="molecule type" value="Genomic_DNA"/>
</dbReference>
<dbReference type="Proteomes" id="UP001651880">
    <property type="component" value="Unassembled WGS sequence"/>
</dbReference>
<proteinExistence type="predicted"/>
<gene>
    <name evidence="3" type="ORF">LJD61_00205</name>
</gene>
<dbReference type="Pfam" id="PF03961">
    <property type="entry name" value="FapA"/>
    <property type="match status" value="1"/>
</dbReference>
<accession>A0ABT1N9P6</accession>
<dbReference type="InterPro" id="IPR046866">
    <property type="entry name" value="FapA_N"/>
</dbReference>
<evidence type="ECO:0000256" key="1">
    <source>
        <dbReference type="SAM" id="Coils"/>
    </source>
</evidence>
<dbReference type="Pfam" id="PF20250">
    <property type="entry name" value="FapA_N"/>
    <property type="match status" value="1"/>
</dbReference>
<dbReference type="PANTHER" id="PTHR38032">
    <property type="entry name" value="POLYMERASE-RELATED"/>
    <property type="match status" value="1"/>
</dbReference>
<organism evidence="3 4">
    <name type="scientific">Lutispora saccharofermentans</name>
    <dbReference type="NCBI Taxonomy" id="3024236"/>
    <lineage>
        <taxon>Bacteria</taxon>
        <taxon>Bacillati</taxon>
        <taxon>Bacillota</taxon>
        <taxon>Clostridia</taxon>
        <taxon>Lutisporales</taxon>
        <taxon>Lutisporaceae</taxon>
        <taxon>Lutispora</taxon>
    </lineage>
</organism>
<reference evidence="3 4" key="1">
    <citation type="submission" date="2021-10" db="EMBL/GenBank/DDBJ databases">
        <title>Lutispora strain m25 sp. nov., a thermophilic, non-spore-forming bacterium isolated from a lab-scale methanogenic bioreactor digesting anaerobic sludge.</title>
        <authorList>
            <person name="El Houari A."/>
            <person name="Mcdonald J."/>
        </authorList>
    </citation>
    <scope>NUCLEOTIDE SEQUENCE [LARGE SCALE GENOMIC DNA]</scope>
    <source>
        <strain evidence="4">m25</strain>
    </source>
</reference>
<keyword evidence="4" id="KW-1185">Reference proteome</keyword>
<protein>
    <submittedName>
        <fullName evidence="3">FapA family protein</fullName>
    </submittedName>
</protein>
<keyword evidence="1" id="KW-0175">Coiled coil</keyword>
<feature type="coiled-coil region" evidence="1">
    <location>
        <begin position="52"/>
        <end position="79"/>
    </location>
</feature>
<dbReference type="RefSeq" id="WP_255225488.1">
    <property type="nucleotide sequence ID" value="NZ_JAJEKE010000001.1"/>
</dbReference>
<sequence length="557" mass="61461">MTDNSVVLEGKNLAKLISEAEEHFNVDKDFIKVEIVEEKKSLFGSYYKIRASYEHNTELKDLERLISNIEEKLMVSNADAASAGSGSEGILIEENEKKADCEYEISVSSDGMEAHIKIYPPVGGGKELDKKSLYQALEASNIKSGILHNEVENLADHKIYNNSVMIAKGKPPIPGNNASLEYHFDISKDKKMFITDDGRIDYKELSLIKNVNEGDLLVTMTPASKGINGEDVYGNEVKAIDGKTINMPKGKNVTLSEDGLKLISMINGEVKIVEGKVNVFQVYTVDGNVDNSTGNIRFLGKVIVKGNVITGFTIEADEDIEVFGVVEGAKICSKGNIVLHRGIQGMNKGELVCEGDLIAKFIENSKVYAKGNIQTDAIMHSIVYCGKKLEVKGKKGLLVGGEIRVSDEIKAKIIGSPMATVTEVEVGMNPDVRKKYESLKAEHAKNAENYTKLSQVVDLLTKMSKKGELDDDKRTMMNKSIVLKLQTQNTIEGLKREIQEVETYIEDISNGRIKVENIVYPGTKITIGSNSMFVRDQIQHVTFYRSAGEIKIGSFEP</sequence>
<feature type="domain" description="Flagellar Assembly Protein A N-terminal region" evidence="2">
    <location>
        <begin position="104"/>
        <end position="274"/>
    </location>
</feature>
<name>A0ABT1N9P6_9FIRM</name>
<evidence type="ECO:0000259" key="2">
    <source>
        <dbReference type="Pfam" id="PF20250"/>
    </source>
</evidence>
<dbReference type="InterPro" id="IPR005646">
    <property type="entry name" value="FapA"/>
</dbReference>
<evidence type="ECO:0000313" key="4">
    <source>
        <dbReference type="Proteomes" id="UP001651880"/>
    </source>
</evidence>
<evidence type="ECO:0000313" key="3">
    <source>
        <dbReference type="EMBL" id="MCQ1527972.1"/>
    </source>
</evidence>
<comment type="caution">
    <text evidence="3">The sequence shown here is derived from an EMBL/GenBank/DDBJ whole genome shotgun (WGS) entry which is preliminary data.</text>
</comment>